<evidence type="ECO:0000256" key="2">
    <source>
        <dbReference type="ARBA" id="ARBA00022670"/>
    </source>
</evidence>
<sequence length="210" mass="23333">MNEKIINLPKFGMGAEVRSASFDEAENTIEVIWTTGAPVRRWSWRHDRYYQEILEVTPKSVRLDRLNAGAPFLNTHSDWDLSDVIGSVVPGSARIEGGKGYATVKLSRADADKAIVDKIRDGIIRNISVGYAIHKVVKTDADGDGNDEEWRVVDWEPLEISAVPVPADAGSQIRKDAPTTVPCEFVSETATGRNEARRIRMAMRQRQSVA</sequence>
<accession>A0AA50CNX8</accession>
<gene>
    <name evidence="5" type="ORF">Q9313_06225</name>
</gene>
<name>A0AA50CNX8_9HYPH</name>
<keyword evidence="6" id="KW-1185">Reference proteome</keyword>
<dbReference type="InterPro" id="IPR054613">
    <property type="entry name" value="Peptidase_S78_dom"/>
</dbReference>
<keyword evidence="1" id="KW-1188">Viral release from host cell</keyword>
<dbReference type="RefSeq" id="WP_306038273.1">
    <property type="nucleotide sequence ID" value="NZ_CP132302.1"/>
</dbReference>
<evidence type="ECO:0000256" key="3">
    <source>
        <dbReference type="ARBA" id="ARBA00022801"/>
    </source>
</evidence>
<feature type="domain" description="Prohead serine protease" evidence="4">
    <location>
        <begin position="80"/>
        <end position="174"/>
    </location>
</feature>
<keyword evidence="2 5" id="KW-0645">Protease</keyword>
<keyword evidence="3" id="KW-0378">Hydrolase</keyword>
<dbReference type="AlphaFoldDB" id="A0AA50CNX8"/>
<dbReference type="EMBL" id="CP132302">
    <property type="protein sequence ID" value="WLR98623.1"/>
    <property type="molecule type" value="Genomic_DNA"/>
</dbReference>
<dbReference type="GO" id="GO:0006508">
    <property type="term" value="P:proteolysis"/>
    <property type="evidence" value="ECO:0007669"/>
    <property type="project" value="UniProtKB-KW"/>
</dbReference>
<evidence type="ECO:0000313" key="6">
    <source>
        <dbReference type="Proteomes" id="UP001234585"/>
    </source>
</evidence>
<reference evidence="5 6" key="1">
    <citation type="submission" date="2023-08" db="EMBL/GenBank/DDBJ databases">
        <title>Pathogen: clinical or host-associated sample.</title>
        <authorList>
            <person name="Hergert J."/>
            <person name="Casey R."/>
            <person name="Wagner J."/>
            <person name="Young E.L."/>
            <person name="Oakeson K.F."/>
        </authorList>
    </citation>
    <scope>NUCLEOTIDE SEQUENCE [LARGE SCALE GENOMIC DNA]</scope>
    <source>
        <strain evidence="5 6">1760953</strain>
    </source>
</reference>
<evidence type="ECO:0000256" key="1">
    <source>
        <dbReference type="ARBA" id="ARBA00022612"/>
    </source>
</evidence>
<dbReference type="Pfam" id="PF04586">
    <property type="entry name" value="Peptidase_S78"/>
    <property type="match status" value="1"/>
</dbReference>
<dbReference type="Proteomes" id="UP001234585">
    <property type="component" value="Chromosome"/>
</dbReference>
<dbReference type="GO" id="GO:0008233">
    <property type="term" value="F:peptidase activity"/>
    <property type="evidence" value="ECO:0007669"/>
    <property type="project" value="UniProtKB-KW"/>
</dbReference>
<evidence type="ECO:0000259" key="4">
    <source>
        <dbReference type="Pfam" id="PF04586"/>
    </source>
</evidence>
<protein>
    <submittedName>
        <fullName evidence="5">HK97 family phage prohead protease</fullName>
    </submittedName>
</protein>
<organism evidence="5 6">
    <name type="scientific">Shinella sumterensis</name>
    <dbReference type="NCBI Taxonomy" id="1967501"/>
    <lineage>
        <taxon>Bacteria</taxon>
        <taxon>Pseudomonadati</taxon>
        <taxon>Pseudomonadota</taxon>
        <taxon>Alphaproteobacteria</taxon>
        <taxon>Hyphomicrobiales</taxon>
        <taxon>Rhizobiaceae</taxon>
        <taxon>Shinella</taxon>
    </lineage>
</organism>
<proteinExistence type="predicted"/>
<evidence type="ECO:0000313" key="5">
    <source>
        <dbReference type="EMBL" id="WLR98623.1"/>
    </source>
</evidence>